<dbReference type="Proteomes" id="UP000503640">
    <property type="component" value="Unassembled WGS sequence"/>
</dbReference>
<evidence type="ECO:0000313" key="7">
    <source>
        <dbReference type="EMBL" id="GEJ57950.1"/>
    </source>
</evidence>
<dbReference type="Gene3D" id="3.40.50.300">
    <property type="entry name" value="P-loop containing nucleotide triphosphate hydrolases"/>
    <property type="match status" value="1"/>
</dbReference>
<dbReference type="SUPFAM" id="SSF52540">
    <property type="entry name" value="P-loop containing nucleoside triphosphate hydrolases"/>
    <property type="match status" value="2"/>
</dbReference>
<dbReference type="PANTHER" id="PTHR10799">
    <property type="entry name" value="SNF2/RAD54 HELICASE FAMILY"/>
    <property type="match status" value="1"/>
</dbReference>
<evidence type="ECO:0000259" key="5">
    <source>
        <dbReference type="PROSITE" id="PS51192"/>
    </source>
</evidence>
<dbReference type="EMBL" id="BJTG01000006">
    <property type="protein sequence ID" value="GEJ57950.1"/>
    <property type="molecule type" value="Genomic_DNA"/>
</dbReference>
<feature type="domain" description="Helicase ATP-binding" evidence="5">
    <location>
        <begin position="77"/>
        <end position="244"/>
    </location>
</feature>
<reference evidence="8" key="1">
    <citation type="journal article" date="2020" name="Appl. Environ. Microbiol.">
        <title>Diazotrophic Anaeromyxobacter Isolates from Soils.</title>
        <authorList>
            <person name="Masuda Y."/>
            <person name="Yamanaka H."/>
            <person name="Xu Z.X."/>
            <person name="Shiratori Y."/>
            <person name="Aono T."/>
            <person name="Amachi S."/>
            <person name="Senoo K."/>
            <person name="Itoh H."/>
        </authorList>
    </citation>
    <scope>NUCLEOTIDE SEQUENCE [LARGE SCALE GENOMIC DNA]</scope>
    <source>
        <strain evidence="8">R267</strain>
    </source>
</reference>
<dbReference type="Pfam" id="PF00271">
    <property type="entry name" value="Helicase_C"/>
    <property type="match status" value="1"/>
</dbReference>
<keyword evidence="1" id="KW-0547">Nucleotide-binding</keyword>
<evidence type="ECO:0000259" key="6">
    <source>
        <dbReference type="PROSITE" id="PS51194"/>
    </source>
</evidence>
<dbReference type="GO" id="GO:0005524">
    <property type="term" value="F:ATP binding"/>
    <property type="evidence" value="ECO:0007669"/>
    <property type="project" value="UniProtKB-KW"/>
</dbReference>
<dbReference type="InterPro" id="IPR014001">
    <property type="entry name" value="Helicase_ATP-bd"/>
</dbReference>
<dbReference type="Pfam" id="PF00176">
    <property type="entry name" value="SNF2-rel_dom"/>
    <property type="match status" value="1"/>
</dbReference>
<dbReference type="InterPro" id="IPR027417">
    <property type="entry name" value="P-loop_NTPase"/>
</dbReference>
<comment type="caution">
    <text evidence="7">The sequence shown here is derived from an EMBL/GenBank/DDBJ whole genome shotgun (WGS) entry which is preliminary data.</text>
</comment>
<gene>
    <name evidence="7" type="ORF">AMYX_26910</name>
</gene>
<accession>A0A7I9VPB3</accession>
<dbReference type="PROSITE" id="PS51192">
    <property type="entry name" value="HELICASE_ATP_BIND_1"/>
    <property type="match status" value="1"/>
</dbReference>
<evidence type="ECO:0000256" key="3">
    <source>
        <dbReference type="ARBA" id="ARBA00022806"/>
    </source>
</evidence>
<evidence type="ECO:0000313" key="8">
    <source>
        <dbReference type="Proteomes" id="UP000503640"/>
    </source>
</evidence>
<dbReference type="InterPro" id="IPR049730">
    <property type="entry name" value="SNF2/RAD54-like_C"/>
</dbReference>
<dbReference type="InterPro" id="IPR038718">
    <property type="entry name" value="SNF2-like_sf"/>
</dbReference>
<sequence length="934" mass="103004">MVGMGVVGTGVAVRERTAVGEQDAPRVKAASLTRFHQRIAAEALTARSGQGATRLAPALAQSAVDLNPHQIEAAAFALSSMATGGCVLADEVGLGKTVEAGLVLAQLAAEGRGRILILVPASLRNQWRDELSSKFGLDSEVVDGNTARAQERHGLKLNPFDTGGIVIASHPFAALRADEVARVPWDLAVIDEAHRLRNAYRRDHKTGQALRKGLRKCPKLLLTATPLQNDVMELLGLTAFIDDALLGTEDAFRMQFASGELTEDKAADLKERLGQVVIRTLRRQVKEYVKFTARRSLVEDFAPTPEEQELYDRVSEYLRREDAVAIPQSRRALLVLVYRKILASSTFALAHTLGKLADSLEGKLAGAECAAQADAFLDLSGFEEEAEELGGSGRDDGRPKGAAAVSKMRDELAELRACAKLAASIQVNAKGDALVRGLDRTFTVARACGWPQKAVVFTEFRRTQDYLKKILEARGYTTTSLSGDAGGPDKRQALVEEFRHKTQILLMTEAGAEGLNLQFCNLVVNFDLPWNPQRVEQRIGRCHRYGQQRDVLVLNFLNRQNAADARLYDLLSQKLALFDGVFGSSDEILGALGSGIDFEARVLDIYQSCRSGEEIDVAFNALRKDLDERIEARLAAARALLFEKFDGEVRGKLRIAEKAAREAVARREADEEALVRSVFEEGEAPLPVPEPPPGEARSKARRARLAKAAAEAVKTRPQEAVSLVELDARSLPPQLQELAGCEGWWFAYKFGFDALASEDKLAHVILWADGDRYRALPAEASELFAQLPAREAKGGPRGGAISMGTAQEEALAALSSRLLAEFAERAGASYDEQRERWDRSVEDVLAAPRRHVEEAREAWAKARSALHDKVDLPQRDRRALLERAEREYRRRLDDLRATEALRYGERDRAVTELRRRAEPKEKRTLVATAYWRCV</sequence>
<name>A0A7I9VPB3_9BACT</name>
<keyword evidence="2" id="KW-0378">Hydrolase</keyword>
<keyword evidence="4" id="KW-0067">ATP-binding</keyword>
<keyword evidence="8" id="KW-1185">Reference proteome</keyword>
<dbReference type="PROSITE" id="PS51194">
    <property type="entry name" value="HELICASE_CTER"/>
    <property type="match status" value="1"/>
</dbReference>
<dbReference type="AlphaFoldDB" id="A0A7I9VPB3"/>
<dbReference type="InterPro" id="IPR057342">
    <property type="entry name" value="DEXDc_RapA"/>
</dbReference>
<evidence type="ECO:0000256" key="2">
    <source>
        <dbReference type="ARBA" id="ARBA00022801"/>
    </source>
</evidence>
<dbReference type="SMART" id="SM00490">
    <property type="entry name" value="HELICc"/>
    <property type="match status" value="1"/>
</dbReference>
<dbReference type="Gene3D" id="3.40.50.10810">
    <property type="entry name" value="Tandem AAA-ATPase domain"/>
    <property type="match status" value="1"/>
</dbReference>
<dbReference type="GO" id="GO:0016787">
    <property type="term" value="F:hydrolase activity"/>
    <property type="evidence" value="ECO:0007669"/>
    <property type="project" value="UniProtKB-KW"/>
</dbReference>
<evidence type="ECO:0000256" key="4">
    <source>
        <dbReference type="ARBA" id="ARBA00022840"/>
    </source>
</evidence>
<organism evidence="7 8">
    <name type="scientific">Anaeromyxobacter diazotrophicus</name>
    <dbReference type="NCBI Taxonomy" id="2590199"/>
    <lineage>
        <taxon>Bacteria</taxon>
        <taxon>Pseudomonadati</taxon>
        <taxon>Myxococcota</taxon>
        <taxon>Myxococcia</taxon>
        <taxon>Myxococcales</taxon>
        <taxon>Cystobacterineae</taxon>
        <taxon>Anaeromyxobacteraceae</taxon>
        <taxon>Anaeromyxobacter</taxon>
    </lineage>
</organism>
<evidence type="ECO:0000256" key="1">
    <source>
        <dbReference type="ARBA" id="ARBA00022741"/>
    </source>
</evidence>
<dbReference type="InterPro" id="IPR000330">
    <property type="entry name" value="SNF2_N"/>
</dbReference>
<dbReference type="GO" id="GO:0004386">
    <property type="term" value="F:helicase activity"/>
    <property type="evidence" value="ECO:0007669"/>
    <property type="project" value="UniProtKB-KW"/>
</dbReference>
<evidence type="ECO:0008006" key="9">
    <source>
        <dbReference type="Google" id="ProtNLM"/>
    </source>
</evidence>
<feature type="domain" description="Helicase C-terminal" evidence="6">
    <location>
        <begin position="437"/>
        <end position="589"/>
    </location>
</feature>
<dbReference type="SMART" id="SM00487">
    <property type="entry name" value="DEXDc"/>
    <property type="match status" value="1"/>
</dbReference>
<dbReference type="CDD" id="cd18011">
    <property type="entry name" value="DEXDc_RapA"/>
    <property type="match status" value="1"/>
</dbReference>
<proteinExistence type="predicted"/>
<keyword evidence="3" id="KW-0347">Helicase</keyword>
<protein>
    <recommendedName>
        <fullName evidence="9">Helicase-like protein</fullName>
    </recommendedName>
</protein>
<dbReference type="InterPro" id="IPR001650">
    <property type="entry name" value="Helicase_C-like"/>
</dbReference>
<dbReference type="CDD" id="cd18793">
    <property type="entry name" value="SF2_C_SNF"/>
    <property type="match status" value="1"/>
</dbReference>